<dbReference type="Proteomes" id="UP000509441">
    <property type="component" value="Chromosome"/>
</dbReference>
<organism evidence="3 4">
    <name type="scientific">Nitrosopumilus oxyclinae</name>
    <dbReference type="NCBI Taxonomy" id="1959104"/>
    <lineage>
        <taxon>Archaea</taxon>
        <taxon>Nitrososphaerota</taxon>
        <taxon>Nitrososphaeria</taxon>
        <taxon>Nitrosopumilales</taxon>
        <taxon>Nitrosopumilaceae</taxon>
        <taxon>Nitrosopumilus</taxon>
    </lineage>
</organism>
<dbReference type="PANTHER" id="PTHR46268:SF6">
    <property type="entry name" value="UNIVERSAL STRESS PROTEIN UP12"/>
    <property type="match status" value="1"/>
</dbReference>
<reference evidence="3 4" key="1">
    <citation type="submission" date="2018-02" db="EMBL/GenBank/DDBJ databases">
        <title>Complete genome of Nitrosopumilus oxyclinae HCE1.</title>
        <authorList>
            <person name="Qin W."/>
            <person name="Zheng Y."/>
            <person name="Stahl D.A."/>
        </authorList>
    </citation>
    <scope>NUCLEOTIDE SEQUENCE [LARGE SCALE GENOMIC DNA]</scope>
    <source>
        <strain evidence="3 4">HCE1</strain>
    </source>
</reference>
<dbReference type="AlphaFoldDB" id="A0A7D5M1N7"/>
<accession>A0A7D5M1N7</accession>
<dbReference type="RefSeq" id="WP_179363342.1">
    <property type="nucleotide sequence ID" value="NZ_CP026994.1"/>
</dbReference>
<sequence>MYNTILVPHGGTDAGDQALKHAKYIAKNSSAKIVILNVIMPWSNPFFEELPDDDNSTHDQIESLLSNVKDNVRKFLAERVAHCRAEGLKCDGIFRTGNPANSIIKYANEENVDLIVMAKKKKSTTDYISLFKIGGTAKKVQEKAECSILLVET</sequence>
<dbReference type="Pfam" id="PF00582">
    <property type="entry name" value="Usp"/>
    <property type="match status" value="1"/>
</dbReference>
<evidence type="ECO:0000259" key="2">
    <source>
        <dbReference type="Pfam" id="PF00582"/>
    </source>
</evidence>
<dbReference type="GeneID" id="56060952"/>
<evidence type="ECO:0000313" key="3">
    <source>
        <dbReference type="EMBL" id="QLH04452.1"/>
    </source>
</evidence>
<dbReference type="PANTHER" id="PTHR46268">
    <property type="entry name" value="STRESS RESPONSE PROTEIN NHAX"/>
    <property type="match status" value="1"/>
</dbReference>
<dbReference type="Gene3D" id="3.40.50.620">
    <property type="entry name" value="HUPs"/>
    <property type="match status" value="1"/>
</dbReference>
<feature type="domain" description="UspA" evidence="2">
    <location>
        <begin position="1"/>
        <end position="151"/>
    </location>
</feature>
<proteinExistence type="inferred from homology"/>
<name>A0A7D5M1N7_9ARCH</name>
<dbReference type="KEGG" id="nox:C5F49_03305"/>
<comment type="similarity">
    <text evidence="1">Belongs to the universal stress protein A family.</text>
</comment>
<evidence type="ECO:0000256" key="1">
    <source>
        <dbReference type="ARBA" id="ARBA00008791"/>
    </source>
</evidence>
<protein>
    <recommendedName>
        <fullName evidence="2">UspA domain-containing protein</fullName>
    </recommendedName>
</protein>
<gene>
    <name evidence="3" type="ORF">C5F49_03305</name>
</gene>
<dbReference type="OrthoDB" id="105697at2157"/>
<dbReference type="InterPro" id="IPR014729">
    <property type="entry name" value="Rossmann-like_a/b/a_fold"/>
</dbReference>
<dbReference type="InterPro" id="IPR006016">
    <property type="entry name" value="UspA"/>
</dbReference>
<keyword evidence="4" id="KW-1185">Reference proteome</keyword>
<evidence type="ECO:0000313" key="4">
    <source>
        <dbReference type="Proteomes" id="UP000509441"/>
    </source>
</evidence>
<dbReference type="SUPFAM" id="SSF52402">
    <property type="entry name" value="Adenine nucleotide alpha hydrolases-like"/>
    <property type="match status" value="1"/>
</dbReference>
<dbReference type="EMBL" id="CP026994">
    <property type="protein sequence ID" value="QLH04452.1"/>
    <property type="molecule type" value="Genomic_DNA"/>
</dbReference>
<dbReference type="CDD" id="cd00293">
    <property type="entry name" value="USP-like"/>
    <property type="match status" value="1"/>
</dbReference>